<name>A0A7C2S937_9BACT</name>
<comment type="caution">
    <text evidence="3">The sequence shown here is derived from an EMBL/GenBank/DDBJ whole genome shotgun (WGS) entry which is preliminary data.</text>
</comment>
<evidence type="ECO:0000313" key="3">
    <source>
        <dbReference type="EMBL" id="HET47432.1"/>
    </source>
</evidence>
<sequence>MKVAGSNPVARSIFLEVPVAGLVREHPHETRSVVGPTVIAKESRLKGELAGTAGVRIEGQVEGNVTVDGPVEVAEGAKVQGEIKGRTVKVAGEVVGNVHALQLVELLASGSVKGDLFTPSLHVVEGAHLEGQVHMESRPQPPASQPPRAKS</sequence>
<accession>A0A7C2S937</accession>
<dbReference type="Pfam" id="PF04519">
    <property type="entry name" value="Bactofilin"/>
    <property type="match status" value="1"/>
</dbReference>
<dbReference type="PANTHER" id="PTHR35024:SF4">
    <property type="entry name" value="POLYMER-FORMING CYTOSKELETAL PROTEIN"/>
    <property type="match status" value="1"/>
</dbReference>
<proteinExistence type="inferred from homology"/>
<dbReference type="EMBL" id="DSMR01000340">
    <property type="protein sequence ID" value="HET47432.1"/>
    <property type="molecule type" value="Genomic_DNA"/>
</dbReference>
<dbReference type="InterPro" id="IPR007607">
    <property type="entry name" value="BacA/B"/>
</dbReference>
<gene>
    <name evidence="3" type="ORF">ENQ31_04645</name>
</gene>
<evidence type="ECO:0000256" key="1">
    <source>
        <dbReference type="ARBA" id="ARBA00044755"/>
    </source>
</evidence>
<reference evidence="3" key="1">
    <citation type="journal article" date="2020" name="mSystems">
        <title>Genome- and Community-Level Interaction Insights into Carbon Utilization and Element Cycling Functions of Hydrothermarchaeota in Hydrothermal Sediment.</title>
        <authorList>
            <person name="Zhou Z."/>
            <person name="Liu Y."/>
            <person name="Xu W."/>
            <person name="Pan J."/>
            <person name="Luo Z.H."/>
            <person name="Li M."/>
        </authorList>
    </citation>
    <scope>NUCLEOTIDE SEQUENCE [LARGE SCALE GENOMIC DNA]</scope>
    <source>
        <strain evidence="3">SpSt-299</strain>
    </source>
</reference>
<comment type="similarity">
    <text evidence="1">Belongs to the bactofilin family.</text>
</comment>
<feature type="region of interest" description="Disordered" evidence="2">
    <location>
        <begin position="132"/>
        <end position="151"/>
    </location>
</feature>
<dbReference type="PANTHER" id="PTHR35024">
    <property type="entry name" value="HYPOTHETICAL CYTOSOLIC PROTEIN"/>
    <property type="match status" value="1"/>
</dbReference>
<organism evidence="3">
    <name type="scientific">Thermoanaerobaculum aquaticum</name>
    <dbReference type="NCBI Taxonomy" id="1312852"/>
    <lineage>
        <taxon>Bacteria</taxon>
        <taxon>Pseudomonadati</taxon>
        <taxon>Acidobacteriota</taxon>
        <taxon>Thermoanaerobaculia</taxon>
        <taxon>Thermoanaerobaculales</taxon>
        <taxon>Thermoanaerobaculaceae</taxon>
        <taxon>Thermoanaerobaculum</taxon>
    </lineage>
</organism>
<evidence type="ECO:0000256" key="2">
    <source>
        <dbReference type="SAM" id="MobiDB-lite"/>
    </source>
</evidence>
<protein>
    <submittedName>
        <fullName evidence="3">Polymer-forming cytoskeletal protein</fullName>
    </submittedName>
</protein>
<dbReference type="AlphaFoldDB" id="A0A7C2S937"/>